<reference evidence="1 2" key="1">
    <citation type="journal article" date="2021" name="Elife">
        <title>Chloroplast acquisition without the gene transfer in kleptoplastic sea slugs, Plakobranchus ocellatus.</title>
        <authorList>
            <person name="Maeda T."/>
            <person name="Takahashi S."/>
            <person name="Yoshida T."/>
            <person name="Shimamura S."/>
            <person name="Takaki Y."/>
            <person name="Nagai Y."/>
            <person name="Toyoda A."/>
            <person name="Suzuki Y."/>
            <person name="Arimoto A."/>
            <person name="Ishii H."/>
            <person name="Satoh N."/>
            <person name="Nishiyama T."/>
            <person name="Hasebe M."/>
            <person name="Maruyama T."/>
            <person name="Minagawa J."/>
            <person name="Obokata J."/>
            <person name="Shigenobu S."/>
        </authorList>
    </citation>
    <scope>NUCLEOTIDE SEQUENCE [LARGE SCALE GENOMIC DNA]</scope>
</reference>
<evidence type="ECO:0000313" key="2">
    <source>
        <dbReference type="Proteomes" id="UP000735302"/>
    </source>
</evidence>
<name>A0AAV4DWF3_9GAST</name>
<proteinExistence type="predicted"/>
<sequence length="95" mass="10828">MVLHKRYHVWLQDGGYTVGLFSAAGICTRGVLGSVVILPHIVTCPYPWLELSCTHWFSNLSCLPPKSESFYRLKTLRLKLAALKTAKTWKISYCR</sequence>
<comment type="caution">
    <text evidence="1">The sequence shown here is derived from an EMBL/GenBank/DDBJ whole genome shotgun (WGS) entry which is preliminary data.</text>
</comment>
<protein>
    <submittedName>
        <fullName evidence="1">Uncharacterized protein</fullName>
    </submittedName>
</protein>
<evidence type="ECO:0000313" key="1">
    <source>
        <dbReference type="EMBL" id="GFO48490.1"/>
    </source>
</evidence>
<accession>A0AAV4DWF3</accession>
<gene>
    <name evidence="1" type="ORF">PoB_007499500</name>
</gene>
<dbReference type="AlphaFoldDB" id="A0AAV4DWF3"/>
<keyword evidence="2" id="KW-1185">Reference proteome</keyword>
<organism evidence="1 2">
    <name type="scientific">Plakobranchus ocellatus</name>
    <dbReference type="NCBI Taxonomy" id="259542"/>
    <lineage>
        <taxon>Eukaryota</taxon>
        <taxon>Metazoa</taxon>
        <taxon>Spiralia</taxon>
        <taxon>Lophotrochozoa</taxon>
        <taxon>Mollusca</taxon>
        <taxon>Gastropoda</taxon>
        <taxon>Heterobranchia</taxon>
        <taxon>Euthyneura</taxon>
        <taxon>Panpulmonata</taxon>
        <taxon>Sacoglossa</taxon>
        <taxon>Placobranchoidea</taxon>
        <taxon>Plakobranchidae</taxon>
        <taxon>Plakobranchus</taxon>
    </lineage>
</organism>
<dbReference type="EMBL" id="BLXT01008406">
    <property type="protein sequence ID" value="GFO48490.1"/>
    <property type="molecule type" value="Genomic_DNA"/>
</dbReference>
<dbReference type="Proteomes" id="UP000735302">
    <property type="component" value="Unassembled WGS sequence"/>
</dbReference>